<reference evidence="4" key="1">
    <citation type="submission" date="2018-09" db="EMBL/GenBank/DDBJ databases">
        <title>Common duck and Muscovy duck high density SNP chip.</title>
        <authorList>
            <person name="Vignal A."/>
            <person name="Thebault N."/>
            <person name="Warren W.C."/>
        </authorList>
    </citation>
    <scope>NUCLEOTIDE SEQUENCE [LARGE SCALE GENOMIC DNA]</scope>
</reference>
<accession>A0A8C3BI81</accession>
<dbReference type="GO" id="GO:0070593">
    <property type="term" value="P:dendrite self-avoidance"/>
    <property type="evidence" value="ECO:0007669"/>
    <property type="project" value="TreeGrafter"/>
</dbReference>
<evidence type="ECO:0000256" key="2">
    <source>
        <dbReference type="SAM" id="Phobius"/>
    </source>
</evidence>
<evidence type="ECO:0000313" key="4">
    <source>
        <dbReference type="Ensembl" id="ENSCMMP00000006711.1"/>
    </source>
</evidence>
<dbReference type="CDD" id="cd00096">
    <property type="entry name" value="Ig"/>
    <property type="match status" value="1"/>
</dbReference>
<dbReference type="GO" id="GO:0007156">
    <property type="term" value="P:homophilic cell adhesion via plasma membrane adhesion molecules"/>
    <property type="evidence" value="ECO:0007669"/>
    <property type="project" value="TreeGrafter"/>
</dbReference>
<keyword evidence="2" id="KW-0472">Membrane</keyword>
<proteinExistence type="predicted"/>
<evidence type="ECO:0000259" key="3">
    <source>
        <dbReference type="PROSITE" id="PS50835"/>
    </source>
</evidence>
<feature type="domain" description="Ig-like" evidence="3">
    <location>
        <begin position="118"/>
        <end position="200"/>
    </location>
</feature>
<dbReference type="GO" id="GO:0007411">
    <property type="term" value="P:axon guidance"/>
    <property type="evidence" value="ECO:0007669"/>
    <property type="project" value="TreeGrafter"/>
</dbReference>
<feature type="domain" description="Ig-like" evidence="3">
    <location>
        <begin position="246"/>
        <end position="320"/>
    </location>
</feature>
<dbReference type="InterPro" id="IPR003598">
    <property type="entry name" value="Ig_sub2"/>
</dbReference>
<dbReference type="InterPro" id="IPR007110">
    <property type="entry name" value="Ig-like_dom"/>
</dbReference>
<dbReference type="InterPro" id="IPR013783">
    <property type="entry name" value="Ig-like_fold"/>
</dbReference>
<feature type="domain" description="Ig-like" evidence="3">
    <location>
        <begin position="27"/>
        <end position="113"/>
    </location>
</feature>
<dbReference type="InterPro" id="IPR003599">
    <property type="entry name" value="Ig_sub"/>
</dbReference>
<name>A0A8C3BI81_CAIMO</name>
<dbReference type="InterPro" id="IPR036179">
    <property type="entry name" value="Ig-like_dom_sf"/>
</dbReference>
<dbReference type="Proteomes" id="UP000694556">
    <property type="component" value="Chromosome 7"/>
</dbReference>
<dbReference type="Gene3D" id="2.60.40.10">
    <property type="entry name" value="Immunoglobulins"/>
    <property type="match status" value="3"/>
</dbReference>
<keyword evidence="2" id="KW-1133">Transmembrane helix</keyword>
<keyword evidence="5" id="KW-1185">Reference proteome</keyword>
<dbReference type="Ensembl" id="ENSCMMT00000007445.1">
    <property type="protein sequence ID" value="ENSCMMP00000006711.1"/>
    <property type="gene ID" value="ENSCMMG00000004164.1"/>
</dbReference>
<keyword evidence="2" id="KW-0812">Transmembrane</keyword>
<dbReference type="GO" id="GO:0098632">
    <property type="term" value="F:cell-cell adhesion mediator activity"/>
    <property type="evidence" value="ECO:0007669"/>
    <property type="project" value="TreeGrafter"/>
</dbReference>
<dbReference type="GO" id="GO:0005886">
    <property type="term" value="C:plasma membrane"/>
    <property type="evidence" value="ECO:0007669"/>
    <property type="project" value="TreeGrafter"/>
</dbReference>
<dbReference type="Pfam" id="PF07679">
    <property type="entry name" value="I-set"/>
    <property type="match status" value="3"/>
</dbReference>
<dbReference type="PANTHER" id="PTHR10075">
    <property type="entry name" value="BASIGIN RELATED"/>
    <property type="match status" value="1"/>
</dbReference>
<dbReference type="SUPFAM" id="SSF48726">
    <property type="entry name" value="Immunoglobulin"/>
    <property type="match status" value="3"/>
</dbReference>
<feature type="transmembrane region" description="Helical" evidence="2">
    <location>
        <begin position="336"/>
        <end position="362"/>
    </location>
</feature>
<dbReference type="SMART" id="SM00409">
    <property type="entry name" value="IG"/>
    <property type="match status" value="3"/>
</dbReference>
<organism evidence="4 5">
    <name type="scientific">Cairina moschata</name>
    <name type="common">Muscovy duck</name>
    <dbReference type="NCBI Taxonomy" id="8855"/>
    <lineage>
        <taxon>Eukaryota</taxon>
        <taxon>Metazoa</taxon>
        <taxon>Chordata</taxon>
        <taxon>Craniata</taxon>
        <taxon>Vertebrata</taxon>
        <taxon>Euteleostomi</taxon>
        <taxon>Archelosauria</taxon>
        <taxon>Archosauria</taxon>
        <taxon>Dinosauria</taxon>
        <taxon>Saurischia</taxon>
        <taxon>Theropoda</taxon>
        <taxon>Coelurosauria</taxon>
        <taxon>Aves</taxon>
        <taxon>Neognathae</taxon>
        <taxon>Galloanserae</taxon>
        <taxon>Anseriformes</taxon>
        <taxon>Anatidae</taxon>
        <taxon>Anatinae</taxon>
        <taxon>Cairina</taxon>
    </lineage>
</organism>
<dbReference type="SMART" id="SM00408">
    <property type="entry name" value="IGc2"/>
    <property type="match status" value="3"/>
</dbReference>
<keyword evidence="1" id="KW-0393">Immunoglobulin domain</keyword>
<reference evidence="4" key="3">
    <citation type="submission" date="2025-09" db="UniProtKB">
        <authorList>
            <consortium name="Ensembl"/>
        </authorList>
    </citation>
    <scope>IDENTIFICATION</scope>
</reference>
<protein>
    <recommendedName>
        <fullName evidence="3">Ig-like domain-containing protein</fullName>
    </recommendedName>
</protein>
<reference evidence="4" key="2">
    <citation type="submission" date="2025-08" db="UniProtKB">
        <authorList>
            <consortium name="Ensembl"/>
        </authorList>
    </citation>
    <scope>IDENTIFICATION</scope>
</reference>
<dbReference type="PANTHER" id="PTHR10075:SF14">
    <property type="entry name" value="CELL ADHESION MOLECULE DSCAM2-RELATED"/>
    <property type="match status" value="1"/>
</dbReference>
<dbReference type="GO" id="GO:0030424">
    <property type="term" value="C:axon"/>
    <property type="evidence" value="ECO:0007669"/>
    <property type="project" value="TreeGrafter"/>
</dbReference>
<sequence length="389" mass="43026">RLCSLSLVGVWKCQRYAVLVCLISLFLLCKLSDQYVEPGKPIILEGTYSGSLPISVTWKKNGHTLAQSQKCSITTTEKSCILEILDSTKEDAGEYTCHVENEAGRDVCEAVVSTLEPPYFVTHLEPLEKTEPITVMAGNPFTLECKVGGTPELITKWYKDGRELRSDRKYQITFFNNISTLKVFSAERGDRGLYTFEVHNEVGDSSLLLFFFCFVFVFLCTGNKQTNHFSYSSSALKLKETNGVLGSSVLLECKVSGTSPISVAWFQDGNEIVSGEKYEISFLDNICALKLNALDVTDTGPYTCVAANVAGSDECSAFLTVRGQWKDITAPSTEHFFPLSFLSLISHGFFFIVSVFCLVIFISNLLQFSSPTGTLLLTSFSLFTSLCDT</sequence>
<dbReference type="AlphaFoldDB" id="A0A8C3BI81"/>
<dbReference type="InterPro" id="IPR013098">
    <property type="entry name" value="Ig_I-set"/>
</dbReference>
<dbReference type="FunFam" id="2.60.40.10:FF:000022">
    <property type="entry name" value="Cardiac titin"/>
    <property type="match status" value="3"/>
</dbReference>
<evidence type="ECO:0000313" key="5">
    <source>
        <dbReference type="Proteomes" id="UP000694556"/>
    </source>
</evidence>
<evidence type="ECO:0000256" key="1">
    <source>
        <dbReference type="ARBA" id="ARBA00023319"/>
    </source>
</evidence>
<dbReference type="PROSITE" id="PS50835">
    <property type="entry name" value="IG_LIKE"/>
    <property type="match status" value="3"/>
</dbReference>